<proteinExistence type="predicted"/>
<dbReference type="EMBL" id="LT607412">
    <property type="protein sequence ID" value="SCE69713.1"/>
    <property type="molecule type" value="Genomic_DNA"/>
</dbReference>
<dbReference type="InterPro" id="IPR009937">
    <property type="entry name" value="Phage_holin_3_6"/>
</dbReference>
<evidence type="ECO:0000313" key="4">
    <source>
        <dbReference type="Proteomes" id="UP000198243"/>
    </source>
</evidence>
<evidence type="ECO:0000256" key="1">
    <source>
        <dbReference type="SAM" id="MobiDB-lite"/>
    </source>
</evidence>
<keyword evidence="2" id="KW-1133">Transmembrane helix</keyword>
<gene>
    <name evidence="3" type="ORF">GA0070607_0491</name>
</gene>
<dbReference type="OrthoDB" id="4870234at2"/>
<evidence type="ECO:0000313" key="3">
    <source>
        <dbReference type="EMBL" id="SCE69713.1"/>
    </source>
</evidence>
<dbReference type="AlphaFoldDB" id="A0A1C4UDF9"/>
<feature type="compositionally biased region" description="Polar residues" evidence="1">
    <location>
        <begin position="7"/>
        <end position="17"/>
    </location>
</feature>
<protein>
    <submittedName>
        <fullName evidence="3">Putative Holin-X, holin superfamily III</fullName>
    </submittedName>
</protein>
<dbReference type="Proteomes" id="UP000198243">
    <property type="component" value="Chromosome I"/>
</dbReference>
<feature type="transmembrane region" description="Helical" evidence="2">
    <location>
        <begin position="86"/>
        <end position="107"/>
    </location>
</feature>
<keyword evidence="2" id="KW-0812">Transmembrane</keyword>
<accession>A0A1C4UDF9</accession>
<organism evidence="3 4">
    <name type="scientific">Micromonospora coriariae</name>
    <dbReference type="NCBI Taxonomy" id="285665"/>
    <lineage>
        <taxon>Bacteria</taxon>
        <taxon>Bacillati</taxon>
        <taxon>Actinomycetota</taxon>
        <taxon>Actinomycetes</taxon>
        <taxon>Micromonosporales</taxon>
        <taxon>Micromonosporaceae</taxon>
        <taxon>Micromonospora</taxon>
    </lineage>
</organism>
<feature type="transmembrane region" description="Helical" evidence="2">
    <location>
        <begin position="51"/>
        <end position="80"/>
    </location>
</feature>
<name>A0A1C4UDF9_9ACTN</name>
<dbReference type="RefSeq" id="WP_089016693.1">
    <property type="nucleotide sequence ID" value="NZ_LT607412.1"/>
</dbReference>
<feature type="region of interest" description="Disordered" evidence="1">
    <location>
        <begin position="1"/>
        <end position="20"/>
    </location>
</feature>
<reference evidence="4" key="1">
    <citation type="submission" date="2016-06" db="EMBL/GenBank/DDBJ databases">
        <authorList>
            <person name="Varghese N."/>
            <person name="Submissions Spin"/>
        </authorList>
    </citation>
    <scope>NUCLEOTIDE SEQUENCE [LARGE SCALE GENOMIC DNA]</scope>
    <source>
        <strain evidence="4">DSM 44875</strain>
    </source>
</reference>
<keyword evidence="2" id="KW-0472">Membrane</keyword>
<sequence>MADVANARTSQNGSEPSTAELVQRAAEQVSRLVRDELMLARAELTQKGKHAGIGIGLFGAGGALAFFGLGALVATAILLLDLVLPAWAAALIVAVALFLVAGILALVGKKQVSRAVPPVPAVTVRSIRADVDTVAAAVKDRGRG</sequence>
<dbReference type="Pfam" id="PF07332">
    <property type="entry name" value="Phage_holin_3_6"/>
    <property type="match status" value="1"/>
</dbReference>
<evidence type="ECO:0000256" key="2">
    <source>
        <dbReference type="SAM" id="Phobius"/>
    </source>
</evidence>
<keyword evidence="4" id="KW-1185">Reference proteome</keyword>